<protein>
    <recommendedName>
        <fullName evidence="3">FXSXX-COOH protein</fullName>
    </recommendedName>
</protein>
<accession>A0ABP6G7E3</accession>
<comment type="caution">
    <text evidence="1">The sequence shown here is derived from an EMBL/GenBank/DDBJ whole genome shotgun (WGS) entry which is preliminary data.</text>
</comment>
<proteinExistence type="predicted"/>
<evidence type="ECO:0000313" key="1">
    <source>
        <dbReference type="EMBL" id="GAA2718461.1"/>
    </source>
</evidence>
<dbReference type="EMBL" id="BAAASL010000011">
    <property type="protein sequence ID" value="GAA2718461.1"/>
    <property type="molecule type" value="Genomic_DNA"/>
</dbReference>
<organism evidence="1 2">
    <name type="scientific">Streptomyces luteosporeus</name>
    <dbReference type="NCBI Taxonomy" id="173856"/>
    <lineage>
        <taxon>Bacteria</taxon>
        <taxon>Bacillati</taxon>
        <taxon>Actinomycetota</taxon>
        <taxon>Actinomycetes</taxon>
        <taxon>Kitasatosporales</taxon>
        <taxon>Streptomycetaceae</taxon>
        <taxon>Streptomyces</taxon>
    </lineage>
</organism>
<keyword evidence="2" id="KW-1185">Reference proteome</keyword>
<gene>
    <name evidence="1" type="ORF">GCM10010315_33950</name>
</gene>
<sequence>MAPGDFFTAGTEDRYPDVFGLLPADLPDTEPLLELLGKLPRHLLDLGHDVEANTRLLREITEPAS</sequence>
<dbReference type="RefSeq" id="WP_344436164.1">
    <property type="nucleotide sequence ID" value="NZ_BAAASL010000011.1"/>
</dbReference>
<evidence type="ECO:0000313" key="2">
    <source>
        <dbReference type="Proteomes" id="UP001500886"/>
    </source>
</evidence>
<reference evidence="2" key="1">
    <citation type="journal article" date="2019" name="Int. J. Syst. Evol. Microbiol.">
        <title>The Global Catalogue of Microorganisms (GCM) 10K type strain sequencing project: providing services to taxonomists for standard genome sequencing and annotation.</title>
        <authorList>
            <consortium name="The Broad Institute Genomics Platform"/>
            <consortium name="The Broad Institute Genome Sequencing Center for Infectious Disease"/>
            <person name="Wu L."/>
            <person name="Ma J."/>
        </authorList>
    </citation>
    <scope>NUCLEOTIDE SEQUENCE [LARGE SCALE GENOMIC DNA]</scope>
    <source>
        <strain evidence="2">JCM 4542</strain>
    </source>
</reference>
<dbReference type="Proteomes" id="UP001500886">
    <property type="component" value="Unassembled WGS sequence"/>
</dbReference>
<name>A0ABP6G7E3_9ACTN</name>
<evidence type="ECO:0008006" key="3">
    <source>
        <dbReference type="Google" id="ProtNLM"/>
    </source>
</evidence>